<dbReference type="InterPro" id="IPR036390">
    <property type="entry name" value="WH_DNA-bd_sf"/>
</dbReference>
<dbReference type="GO" id="GO:0006950">
    <property type="term" value="P:response to stress"/>
    <property type="evidence" value="ECO:0007669"/>
    <property type="project" value="TreeGrafter"/>
</dbReference>
<dbReference type="AlphaFoldDB" id="A0A291T8J6"/>
<dbReference type="PANTHER" id="PTHR33164">
    <property type="entry name" value="TRANSCRIPTIONAL REGULATOR, MARR FAMILY"/>
    <property type="match status" value="1"/>
</dbReference>
<dbReference type="Pfam" id="PF12802">
    <property type="entry name" value="MarR_2"/>
    <property type="match status" value="1"/>
</dbReference>
<dbReference type="PROSITE" id="PS50995">
    <property type="entry name" value="HTH_MARR_2"/>
    <property type="match status" value="1"/>
</dbReference>
<evidence type="ECO:0000259" key="1">
    <source>
        <dbReference type="PROSITE" id="PS50995"/>
    </source>
</evidence>
<dbReference type="Gene3D" id="1.10.10.10">
    <property type="entry name" value="Winged helix-like DNA-binding domain superfamily/Winged helix DNA-binding domain"/>
    <property type="match status" value="1"/>
</dbReference>
<dbReference type="SUPFAM" id="SSF46785">
    <property type="entry name" value="Winged helix' DNA-binding domain"/>
    <property type="match status" value="1"/>
</dbReference>
<dbReference type="GO" id="GO:0003700">
    <property type="term" value="F:DNA-binding transcription factor activity"/>
    <property type="evidence" value="ECO:0007669"/>
    <property type="project" value="InterPro"/>
</dbReference>
<dbReference type="Proteomes" id="UP000223709">
    <property type="component" value="Chromosome"/>
</dbReference>
<gene>
    <name evidence="2" type="ORF">CRH10_03580</name>
</gene>
<sequence length="150" mass="17029">MNIALIKRMMDACYQAKRVRDMLPALPDGVLPSFIQYLDAIQTLEQQGVQVKVSDLSDALSLPRPGVTRTVKDMEARGLLTKRTSPEDGRVTYLTITEAGRSLSRKYDAEYFSSLVPALEVIPEEDAQTMIRTIEIFYQIMVERRDSLEK</sequence>
<reference evidence="2 3" key="1">
    <citation type="submission" date="2017-10" db="EMBL/GenBank/DDBJ databases">
        <title>Complete Genome Sequence of Faecalibacterium prausnitzii isolated from the gut of healthy adult Indian.</title>
        <authorList>
            <person name="Bag S."/>
            <person name="Ghosh T.S."/>
            <person name="Das B."/>
        </authorList>
    </citation>
    <scope>NUCLEOTIDE SEQUENCE [LARGE SCALE GENOMIC DNA]</scope>
    <source>
        <strain evidence="2 3">Indica</strain>
    </source>
</reference>
<dbReference type="PANTHER" id="PTHR33164:SF43">
    <property type="entry name" value="HTH-TYPE TRANSCRIPTIONAL REPRESSOR YETL"/>
    <property type="match status" value="1"/>
</dbReference>
<evidence type="ECO:0000313" key="2">
    <source>
        <dbReference type="EMBL" id="ATL89456.1"/>
    </source>
</evidence>
<dbReference type="InterPro" id="IPR039422">
    <property type="entry name" value="MarR/SlyA-like"/>
</dbReference>
<dbReference type="InterPro" id="IPR000835">
    <property type="entry name" value="HTH_MarR-typ"/>
</dbReference>
<organism evidence="2 3">
    <name type="scientific">Faecalibacterium prausnitzii</name>
    <dbReference type="NCBI Taxonomy" id="853"/>
    <lineage>
        <taxon>Bacteria</taxon>
        <taxon>Bacillati</taxon>
        <taxon>Bacillota</taxon>
        <taxon>Clostridia</taxon>
        <taxon>Eubacteriales</taxon>
        <taxon>Oscillospiraceae</taxon>
        <taxon>Faecalibacterium</taxon>
    </lineage>
</organism>
<protein>
    <submittedName>
        <fullName evidence="2">MarR family transcriptional regulator</fullName>
    </submittedName>
</protein>
<accession>A0A291T8J6</accession>
<dbReference type="InterPro" id="IPR036388">
    <property type="entry name" value="WH-like_DNA-bd_sf"/>
</dbReference>
<dbReference type="RefSeq" id="WP_098922860.1">
    <property type="nucleotide sequence ID" value="NZ_CP023819.1"/>
</dbReference>
<evidence type="ECO:0000313" key="3">
    <source>
        <dbReference type="Proteomes" id="UP000223709"/>
    </source>
</evidence>
<name>A0A291T8J6_9FIRM</name>
<dbReference type="PRINTS" id="PR00598">
    <property type="entry name" value="HTHMARR"/>
</dbReference>
<proteinExistence type="predicted"/>
<dbReference type="EMBL" id="CP023819">
    <property type="protein sequence ID" value="ATL89456.1"/>
    <property type="molecule type" value="Genomic_DNA"/>
</dbReference>
<feature type="domain" description="HTH marR-type" evidence="1">
    <location>
        <begin position="1"/>
        <end position="139"/>
    </location>
</feature>
<dbReference type="SMART" id="SM00347">
    <property type="entry name" value="HTH_MARR"/>
    <property type="match status" value="1"/>
</dbReference>